<dbReference type="CDD" id="cd00495">
    <property type="entry name" value="Ribosomal_L25_TL5_CTC"/>
    <property type="match status" value="1"/>
</dbReference>
<dbReference type="InterPro" id="IPR020057">
    <property type="entry name" value="Ribosomal_bL25_b-dom"/>
</dbReference>
<evidence type="ECO:0000256" key="5">
    <source>
        <dbReference type="HAMAP-Rule" id="MF_01334"/>
    </source>
</evidence>
<keyword evidence="2 5" id="KW-0694">RNA-binding</keyword>
<keyword evidence="9" id="KW-1185">Reference proteome</keyword>
<proteinExistence type="inferred from homology"/>
<dbReference type="Gene3D" id="2.170.120.20">
    <property type="entry name" value="Ribosomal protein L25, beta domain"/>
    <property type="match status" value="1"/>
</dbReference>
<comment type="similarity">
    <text evidence="5">Belongs to the bacterial ribosomal protein bL25 family. CTC subfamily.</text>
</comment>
<comment type="subunit">
    <text evidence="5">Part of the 50S ribosomal subunit; part of the 5S rRNA/L5/L18/L25 subcomplex. Contacts the 5S rRNA. Binds to the 5S rRNA independently of L5 and L18.</text>
</comment>
<dbReference type="EMBL" id="JAGUCO010000001">
    <property type="protein sequence ID" value="MBS2097122.1"/>
    <property type="molecule type" value="Genomic_DNA"/>
</dbReference>
<reference evidence="8 9" key="1">
    <citation type="journal article" date="2015" name="Int. J. Syst. Evol. Microbiol.">
        <title>Carboxylicivirga linearis sp. nov., isolated from a sea cucumber culture pond.</title>
        <authorList>
            <person name="Wang F.Q."/>
            <person name="Zhou Y.X."/>
            <person name="Lin X.Z."/>
            <person name="Chen G.J."/>
            <person name="Du Z.J."/>
        </authorList>
    </citation>
    <scope>NUCLEOTIDE SEQUENCE [LARGE SCALE GENOMIC DNA]</scope>
    <source>
        <strain evidence="8 9">FB218</strain>
    </source>
</reference>
<dbReference type="PANTHER" id="PTHR33284">
    <property type="entry name" value="RIBOSOMAL PROTEIN L25/GLN-TRNA SYNTHETASE, ANTI-CODON-BINDING DOMAIN-CONTAINING PROTEIN"/>
    <property type="match status" value="1"/>
</dbReference>
<keyword evidence="4 5" id="KW-0687">Ribonucleoprotein</keyword>
<evidence type="ECO:0000256" key="3">
    <source>
        <dbReference type="ARBA" id="ARBA00022980"/>
    </source>
</evidence>
<name>A0ABS5JQT2_9BACT</name>
<sequence>MKTIEIKGTKRTDLGKKATKQLRSEDKVPCVIYGGEEIIHFAAPAKEFKKIIYTPNVYIINIDVDGKVVPCILQDKQFHPVEEQILHLDFLQVKEDKPVNVEIPVELSGLAEGVKAGGKLQLEKRKLKVRGLAKDLPDTLKIDITELGLGKTIQVGALSYDNIELTTAKNAVVVAVRLTRAARAAQQASAE</sequence>
<evidence type="ECO:0000256" key="4">
    <source>
        <dbReference type="ARBA" id="ARBA00023274"/>
    </source>
</evidence>
<dbReference type="HAMAP" id="MF_01334">
    <property type="entry name" value="Ribosomal_bL25_CTC"/>
    <property type="match status" value="1"/>
</dbReference>
<keyword evidence="1 5" id="KW-0699">rRNA-binding</keyword>
<dbReference type="Pfam" id="PF01386">
    <property type="entry name" value="Ribosomal_L25p"/>
    <property type="match status" value="1"/>
</dbReference>
<dbReference type="Proteomes" id="UP000708576">
    <property type="component" value="Unassembled WGS sequence"/>
</dbReference>
<dbReference type="PANTHER" id="PTHR33284:SF1">
    <property type="entry name" value="RIBOSOMAL PROTEIN L25_GLN-TRNA SYNTHETASE, ANTI-CODON-BINDING DOMAIN-CONTAINING PROTEIN"/>
    <property type="match status" value="1"/>
</dbReference>
<organism evidence="8 9">
    <name type="scientific">Carboxylicivirga linearis</name>
    <dbReference type="NCBI Taxonomy" id="1628157"/>
    <lineage>
        <taxon>Bacteria</taxon>
        <taxon>Pseudomonadati</taxon>
        <taxon>Bacteroidota</taxon>
        <taxon>Bacteroidia</taxon>
        <taxon>Marinilabiliales</taxon>
        <taxon>Marinilabiliaceae</taxon>
        <taxon>Carboxylicivirga</taxon>
    </lineage>
</organism>
<dbReference type="RefSeq" id="WP_212213039.1">
    <property type="nucleotide sequence ID" value="NZ_JAGUCO010000001.1"/>
</dbReference>
<dbReference type="Gene3D" id="2.40.240.10">
    <property type="entry name" value="Ribosomal Protein L25, Chain P"/>
    <property type="match status" value="1"/>
</dbReference>
<dbReference type="InterPro" id="IPR037121">
    <property type="entry name" value="Ribosomal_bL25_C"/>
</dbReference>
<feature type="domain" description="Large ribosomal subunit protein bL25 beta" evidence="7">
    <location>
        <begin position="99"/>
        <end position="177"/>
    </location>
</feature>
<dbReference type="InterPro" id="IPR001021">
    <property type="entry name" value="Ribosomal_bL25_long"/>
</dbReference>
<dbReference type="Pfam" id="PF14693">
    <property type="entry name" value="Ribosomal_TL5_C"/>
    <property type="match status" value="1"/>
</dbReference>
<protein>
    <recommendedName>
        <fullName evidence="5">Large ribosomal subunit protein bL25</fullName>
    </recommendedName>
    <alternativeName>
        <fullName evidence="5">General stress protein CTC</fullName>
    </alternativeName>
</protein>
<evidence type="ECO:0000256" key="2">
    <source>
        <dbReference type="ARBA" id="ARBA00022884"/>
    </source>
</evidence>
<evidence type="ECO:0000259" key="6">
    <source>
        <dbReference type="Pfam" id="PF01386"/>
    </source>
</evidence>
<dbReference type="NCBIfam" id="TIGR00731">
    <property type="entry name" value="bL25_bact_ctc"/>
    <property type="match status" value="1"/>
</dbReference>
<dbReference type="NCBIfam" id="NF004132">
    <property type="entry name" value="PRK05618.2-2"/>
    <property type="match status" value="1"/>
</dbReference>
<dbReference type="InterPro" id="IPR029751">
    <property type="entry name" value="Ribosomal_L25_dom"/>
</dbReference>
<dbReference type="SUPFAM" id="SSF50715">
    <property type="entry name" value="Ribosomal protein L25-like"/>
    <property type="match status" value="1"/>
</dbReference>
<accession>A0ABS5JQT2</accession>
<dbReference type="InterPro" id="IPR020056">
    <property type="entry name" value="Rbsml_bL25/Gln-tRNA_synth_N"/>
</dbReference>
<gene>
    <name evidence="5" type="primary">rplY</name>
    <name evidence="5" type="synonym">ctc</name>
    <name evidence="8" type="ORF">KEM10_02455</name>
</gene>
<dbReference type="InterPro" id="IPR020930">
    <property type="entry name" value="Ribosomal_uL5_bac-type"/>
</dbReference>
<comment type="caution">
    <text evidence="8">The sequence shown here is derived from an EMBL/GenBank/DDBJ whole genome shotgun (WGS) entry which is preliminary data.</text>
</comment>
<evidence type="ECO:0000256" key="1">
    <source>
        <dbReference type="ARBA" id="ARBA00022730"/>
    </source>
</evidence>
<feature type="domain" description="Large ribosomal subunit protein bL25 L25" evidence="6">
    <location>
        <begin position="6"/>
        <end position="90"/>
    </location>
</feature>
<dbReference type="GO" id="GO:0005840">
    <property type="term" value="C:ribosome"/>
    <property type="evidence" value="ECO:0007669"/>
    <property type="project" value="UniProtKB-KW"/>
</dbReference>
<evidence type="ECO:0000313" key="9">
    <source>
        <dbReference type="Proteomes" id="UP000708576"/>
    </source>
</evidence>
<evidence type="ECO:0000313" key="8">
    <source>
        <dbReference type="EMBL" id="MBS2097122.1"/>
    </source>
</evidence>
<dbReference type="InterPro" id="IPR011035">
    <property type="entry name" value="Ribosomal_bL25/Gln-tRNA_synth"/>
</dbReference>
<keyword evidence="3 5" id="KW-0689">Ribosomal protein</keyword>
<comment type="function">
    <text evidence="5">This is one of the proteins that binds to the 5S RNA in the ribosome where it forms part of the central protuberance.</text>
</comment>
<evidence type="ECO:0000259" key="7">
    <source>
        <dbReference type="Pfam" id="PF14693"/>
    </source>
</evidence>